<proteinExistence type="predicted"/>
<dbReference type="STRING" id="112901.SAMN04488500_11255"/>
<evidence type="ECO:0000313" key="5">
    <source>
        <dbReference type="Proteomes" id="UP000192738"/>
    </source>
</evidence>
<evidence type="ECO:0000259" key="3">
    <source>
        <dbReference type="PROSITE" id="PS50930"/>
    </source>
</evidence>
<feature type="modified residue" description="4-aspartylphosphate" evidence="1">
    <location>
        <position position="58"/>
    </location>
</feature>
<dbReference type="InterPro" id="IPR007492">
    <property type="entry name" value="LytTR_DNA-bd_dom"/>
</dbReference>
<dbReference type="Gene3D" id="3.40.50.2300">
    <property type="match status" value="1"/>
</dbReference>
<accession>A0A1W2CWW9</accession>
<evidence type="ECO:0000256" key="1">
    <source>
        <dbReference type="PROSITE-ProRule" id="PRU00169"/>
    </source>
</evidence>
<reference evidence="4 5" key="1">
    <citation type="submission" date="2017-04" db="EMBL/GenBank/DDBJ databases">
        <authorList>
            <person name="Afonso C.L."/>
            <person name="Miller P.J."/>
            <person name="Scott M.A."/>
            <person name="Spackman E."/>
            <person name="Goraichik I."/>
            <person name="Dimitrov K.M."/>
            <person name="Suarez D.L."/>
            <person name="Swayne D.E."/>
        </authorList>
    </citation>
    <scope>NUCLEOTIDE SEQUENCE [LARGE SCALE GENOMIC DNA]</scope>
    <source>
        <strain evidence="4 5">DSM 5090</strain>
    </source>
</reference>
<dbReference type="EMBL" id="FWXI01000012">
    <property type="protein sequence ID" value="SMC89711.1"/>
    <property type="molecule type" value="Genomic_DNA"/>
</dbReference>
<organism evidence="4 5">
    <name type="scientific">Sporomusa malonica</name>
    <dbReference type="NCBI Taxonomy" id="112901"/>
    <lineage>
        <taxon>Bacteria</taxon>
        <taxon>Bacillati</taxon>
        <taxon>Bacillota</taxon>
        <taxon>Negativicutes</taxon>
        <taxon>Selenomonadales</taxon>
        <taxon>Sporomusaceae</taxon>
        <taxon>Sporomusa</taxon>
    </lineage>
</organism>
<protein>
    <submittedName>
        <fullName evidence="4">Two component transcriptional regulator, LytTR family</fullName>
    </submittedName>
</protein>
<dbReference type="GO" id="GO:0003677">
    <property type="term" value="F:DNA binding"/>
    <property type="evidence" value="ECO:0007669"/>
    <property type="project" value="InterPro"/>
</dbReference>
<dbReference type="InterPro" id="IPR011006">
    <property type="entry name" value="CheY-like_superfamily"/>
</dbReference>
<dbReference type="PROSITE" id="PS50930">
    <property type="entry name" value="HTH_LYTTR"/>
    <property type="match status" value="1"/>
</dbReference>
<dbReference type="Pfam" id="PF00072">
    <property type="entry name" value="Response_reg"/>
    <property type="match status" value="1"/>
</dbReference>
<gene>
    <name evidence="4" type="ORF">SAMN04488500_11255</name>
</gene>
<evidence type="ECO:0000259" key="2">
    <source>
        <dbReference type="PROSITE" id="PS50110"/>
    </source>
</evidence>
<name>A0A1W2CWW9_9FIRM</name>
<dbReference type="AlphaFoldDB" id="A0A1W2CWW9"/>
<feature type="domain" description="Response regulatory" evidence="2">
    <location>
        <begin position="6"/>
        <end position="122"/>
    </location>
</feature>
<dbReference type="CDD" id="cd00156">
    <property type="entry name" value="REC"/>
    <property type="match status" value="1"/>
</dbReference>
<dbReference type="SUPFAM" id="SSF52172">
    <property type="entry name" value="CheY-like"/>
    <property type="match status" value="1"/>
</dbReference>
<evidence type="ECO:0000313" key="4">
    <source>
        <dbReference type="EMBL" id="SMC89711.1"/>
    </source>
</evidence>
<keyword evidence="1" id="KW-0597">Phosphoprotein</keyword>
<dbReference type="InterPro" id="IPR001789">
    <property type="entry name" value="Sig_transdc_resp-reg_receiver"/>
</dbReference>
<dbReference type="Gene3D" id="2.40.50.1020">
    <property type="entry name" value="LytTr DNA-binding domain"/>
    <property type="match status" value="1"/>
</dbReference>
<dbReference type="PROSITE" id="PS50110">
    <property type="entry name" value="RESPONSE_REGULATORY"/>
    <property type="match status" value="1"/>
</dbReference>
<dbReference type="OrthoDB" id="3190595at2"/>
<dbReference type="SMART" id="SM00850">
    <property type="entry name" value="LytTR"/>
    <property type="match status" value="1"/>
</dbReference>
<dbReference type="Pfam" id="PF04397">
    <property type="entry name" value="LytTR"/>
    <property type="match status" value="1"/>
</dbReference>
<dbReference type="RefSeq" id="WP_084576507.1">
    <property type="nucleotide sequence ID" value="NZ_CP155572.1"/>
</dbReference>
<dbReference type="GO" id="GO:0000160">
    <property type="term" value="P:phosphorelay signal transduction system"/>
    <property type="evidence" value="ECO:0007669"/>
    <property type="project" value="InterPro"/>
</dbReference>
<sequence length="241" mass="27787">MQPQINLLIAEDEPFQQELLLMNLKPFDFVHVVDMVKNGDELIHKATTIPNINALLLDLNLGKGRGGLESYAALRLRGKELPAVLVTGVIPEASYTYDLGVIDIVEKPFTPFRFKQAVERLSKHIDYQNFVQHGGLYIPVFSQDIEQLVPSEVLFIESLNRTIYVHTRTAVLETKIPLRVYCKYLESHYFYLTHRSFLVNMKQVHSIEGNVIHFANEKRTALIAEDIVQEIVNYWHDVIKR</sequence>
<dbReference type="Proteomes" id="UP000192738">
    <property type="component" value="Unassembled WGS sequence"/>
</dbReference>
<dbReference type="SMART" id="SM00448">
    <property type="entry name" value="REC"/>
    <property type="match status" value="1"/>
</dbReference>
<keyword evidence="5" id="KW-1185">Reference proteome</keyword>
<feature type="domain" description="HTH LytTR-type" evidence="3">
    <location>
        <begin position="150"/>
        <end position="208"/>
    </location>
</feature>